<proteinExistence type="predicted"/>
<evidence type="ECO:0000313" key="1">
    <source>
        <dbReference type="EMBL" id="ARN78857.1"/>
    </source>
</evidence>
<name>A0A1W6MMP6_9FLAO</name>
<organism evidence="1 2">
    <name type="scientific">Nonlabens spongiae</name>
    <dbReference type="NCBI Taxonomy" id="331648"/>
    <lineage>
        <taxon>Bacteria</taxon>
        <taxon>Pseudomonadati</taxon>
        <taxon>Bacteroidota</taxon>
        <taxon>Flavobacteriia</taxon>
        <taxon>Flavobacteriales</taxon>
        <taxon>Flavobacteriaceae</taxon>
        <taxon>Nonlabens</taxon>
    </lineage>
</organism>
<dbReference type="Proteomes" id="UP000193431">
    <property type="component" value="Chromosome"/>
</dbReference>
<protein>
    <submittedName>
        <fullName evidence="1">Uncharacterized protein</fullName>
    </submittedName>
</protein>
<evidence type="ECO:0000313" key="2">
    <source>
        <dbReference type="Proteomes" id="UP000193431"/>
    </source>
</evidence>
<dbReference type="AlphaFoldDB" id="A0A1W6MMP6"/>
<keyword evidence="2" id="KW-1185">Reference proteome</keyword>
<reference evidence="1 2" key="1">
    <citation type="submission" date="2016-11" db="EMBL/GenBank/DDBJ databases">
        <title>Trade-off between light-utilization and light-protection in marine flavobacteria.</title>
        <authorList>
            <person name="Kumagai Y."/>
        </authorList>
    </citation>
    <scope>NUCLEOTIDE SEQUENCE [LARGE SCALE GENOMIC DNA]</scope>
    <source>
        <strain evidence="1 2">JCM 13191</strain>
    </source>
</reference>
<sequence length="139" mass="16469">MRRNFRKSEELVEELFGKNGNAFMITSTYSNFSQVWSYGSDYRERYNLTRGKVTHKEKTKSTFLSENQKLMNNFEGIDPLNCIELDGGLILIRMDYNADRDTINYNAVNFKCLFENFNNEEFESKLVNDIEFIHPTYLQ</sequence>
<dbReference type="RefSeq" id="WP_085767663.1">
    <property type="nucleotide sequence ID" value="NZ_CP019344.1"/>
</dbReference>
<dbReference type="EMBL" id="CP019344">
    <property type="protein sequence ID" value="ARN78857.1"/>
    <property type="molecule type" value="Genomic_DNA"/>
</dbReference>
<accession>A0A1W6MMP6</accession>
<gene>
    <name evidence="1" type="ORF">BST97_13140</name>
</gene>